<keyword evidence="2" id="KW-1185">Reference proteome</keyword>
<gene>
    <name evidence="1" type="ORF">BV25DRAFT_1922728</name>
</gene>
<reference evidence="1" key="2">
    <citation type="journal article" date="2022" name="New Phytol.">
        <title>Evolutionary transition to the ectomycorrhizal habit in the genomes of a hyperdiverse lineage of mushroom-forming fungi.</title>
        <authorList>
            <person name="Looney B."/>
            <person name="Miyauchi S."/>
            <person name="Morin E."/>
            <person name="Drula E."/>
            <person name="Courty P.E."/>
            <person name="Kohler A."/>
            <person name="Kuo A."/>
            <person name="LaButti K."/>
            <person name="Pangilinan J."/>
            <person name="Lipzen A."/>
            <person name="Riley R."/>
            <person name="Andreopoulos W."/>
            <person name="He G."/>
            <person name="Johnson J."/>
            <person name="Nolan M."/>
            <person name="Tritt A."/>
            <person name="Barry K.W."/>
            <person name="Grigoriev I.V."/>
            <person name="Nagy L.G."/>
            <person name="Hibbett D."/>
            <person name="Henrissat B."/>
            <person name="Matheny P.B."/>
            <person name="Labbe J."/>
            <person name="Martin F.M."/>
        </authorList>
    </citation>
    <scope>NUCLEOTIDE SEQUENCE</scope>
    <source>
        <strain evidence="1">HHB10654</strain>
    </source>
</reference>
<evidence type="ECO:0000313" key="1">
    <source>
        <dbReference type="EMBL" id="KAI0054386.1"/>
    </source>
</evidence>
<sequence length="977" mass="109721">MPRGPTNDGTSADKAAGHGEKQSENASGLLTETEGGGGTGRGEQMSKERRIQKTGDAETSGVAGSNAASGASKAGTVPARGNSAFSRSIFSRKLKKLNLQDEKKAITMVKADNGTETPIPVSAPLASTDLRVHLTATMEHRATIAAAAQAALKGYAYDRIVGDGDKETAVPYLYRKFNDRPIQADGVGKLVESFNRQGLLTWDHPIPLCVNGRHIDFTTLASNTLDPKAIPVVEWTEYAKSKESPPPIAASGQHRRAAVKAITRALWARVLQKQAEVAKREKRKDNDALRLARTELAVLEQEYVSKTVWTIAIYDTGECYGLSSGLSPSLTQPLAQDTIDADPNATEIYQYLSRNEDLYQIVATDRELWKTRLSELGSTLRRLGVDLEKHMKSRQWLADLEGISGANAKTRDGLGPIMVVPEYVSLLLGLTEYGQHFVEWPHFDPKWWREVLIGTYGMMFTELVDICEMPWRALLNPGDHAFDDDSNQTRRETLNAPEPDGEDYDAVMSLLIDVCNQSRYLPGERREDGDGEEPLAIHDFGIVHYGLYDDLAEAYKTYFRPHALELLTATEVGQDVEEMWVAYRVAVIDALNKWTDEMRSHVEPSDTAVLSIFDKAAGVTSFMFDNFHQLGLLKRVPFVNKFLLEDLDSLMSGCKEGLREVFRWVDGGVDIQIVTNNRKSLGDYSRTAAEALAKAGVERDARKVFFCKLLQHCNISLRHLSAHLIDPRHGSIEENRLGPKEGFLQFIEDNANNKILRRLLGPAARHRSTAYYLSSIVQDIISESHTIRNGSGSKKQNPVDRTSGDESLPEDGFDDDFHDIKSEFESAKVVKRRSNRAISKHRAKRYYVYWLLLSTCWSWRNDTHISKTNAMKIGTYAMGQAMQTLNIHRALWGYEYIHTFLEELTTSLADYLPEGHPGWQSWITMVFRLARKNDPKFSISRPEYEPTMTIEGANRHYNEATQRRWIYRSVTEAYESV</sequence>
<comment type="caution">
    <text evidence="1">The sequence shown here is derived from an EMBL/GenBank/DDBJ whole genome shotgun (WGS) entry which is preliminary data.</text>
</comment>
<name>A0ACB8SER8_9AGAM</name>
<reference evidence="1" key="1">
    <citation type="submission" date="2021-03" db="EMBL/GenBank/DDBJ databases">
        <authorList>
            <consortium name="DOE Joint Genome Institute"/>
            <person name="Ahrendt S."/>
            <person name="Looney B.P."/>
            <person name="Miyauchi S."/>
            <person name="Morin E."/>
            <person name="Drula E."/>
            <person name="Courty P.E."/>
            <person name="Chicoki N."/>
            <person name="Fauchery L."/>
            <person name="Kohler A."/>
            <person name="Kuo A."/>
            <person name="Labutti K."/>
            <person name="Pangilinan J."/>
            <person name="Lipzen A."/>
            <person name="Riley R."/>
            <person name="Andreopoulos W."/>
            <person name="He G."/>
            <person name="Johnson J."/>
            <person name="Barry K.W."/>
            <person name="Grigoriev I.V."/>
            <person name="Nagy L."/>
            <person name="Hibbett D."/>
            <person name="Henrissat B."/>
            <person name="Matheny P.B."/>
            <person name="Labbe J."/>
            <person name="Martin F."/>
        </authorList>
    </citation>
    <scope>NUCLEOTIDE SEQUENCE</scope>
    <source>
        <strain evidence="1">HHB10654</strain>
    </source>
</reference>
<protein>
    <submittedName>
        <fullName evidence="1">Uncharacterized protein</fullName>
    </submittedName>
</protein>
<dbReference type="Proteomes" id="UP000814140">
    <property type="component" value="Unassembled WGS sequence"/>
</dbReference>
<evidence type="ECO:0000313" key="2">
    <source>
        <dbReference type="Proteomes" id="UP000814140"/>
    </source>
</evidence>
<feature type="non-terminal residue" evidence="1">
    <location>
        <position position="977"/>
    </location>
</feature>
<accession>A0ACB8SER8</accession>
<dbReference type="EMBL" id="MU277462">
    <property type="protein sequence ID" value="KAI0054386.1"/>
    <property type="molecule type" value="Genomic_DNA"/>
</dbReference>
<proteinExistence type="predicted"/>
<organism evidence="1 2">
    <name type="scientific">Artomyces pyxidatus</name>
    <dbReference type="NCBI Taxonomy" id="48021"/>
    <lineage>
        <taxon>Eukaryota</taxon>
        <taxon>Fungi</taxon>
        <taxon>Dikarya</taxon>
        <taxon>Basidiomycota</taxon>
        <taxon>Agaricomycotina</taxon>
        <taxon>Agaricomycetes</taxon>
        <taxon>Russulales</taxon>
        <taxon>Auriscalpiaceae</taxon>
        <taxon>Artomyces</taxon>
    </lineage>
</organism>